<dbReference type="AlphaFoldDB" id="A0A7S0L6H1"/>
<name>A0A7S0L6H1_9EUKA</name>
<gene>
    <name evidence="1" type="ORF">CPEL01642_LOCUS6427</name>
</gene>
<proteinExistence type="predicted"/>
<dbReference type="EMBL" id="HBEY01013320">
    <property type="protein sequence ID" value="CAD8603092.1"/>
    <property type="molecule type" value="Transcribed_RNA"/>
</dbReference>
<reference evidence="1" key="1">
    <citation type="submission" date="2021-01" db="EMBL/GenBank/DDBJ databases">
        <authorList>
            <person name="Corre E."/>
            <person name="Pelletier E."/>
            <person name="Niang G."/>
            <person name="Scheremetjew M."/>
            <person name="Finn R."/>
            <person name="Kale V."/>
            <person name="Holt S."/>
            <person name="Cochrane G."/>
            <person name="Meng A."/>
            <person name="Brown T."/>
            <person name="Cohen L."/>
        </authorList>
    </citation>
    <scope>NUCLEOTIDE SEQUENCE</scope>
    <source>
        <strain evidence="1">PLY182g</strain>
    </source>
</reference>
<evidence type="ECO:0000313" key="1">
    <source>
        <dbReference type="EMBL" id="CAD8603092.1"/>
    </source>
</evidence>
<sequence>MLAFTAFASALLIPSSDRGLTTRRIALQTAASAVLAPLVAQPGAANADVYDDRVGSGFGGTGALRSDIGPSVTGDGVEILVTDLSYRELEACPSNFLIPPKGGPWQCLEISATALNQGRQKKASAAEVFGQMYDAEGFACLATALDPTQKSPIASLTEPFLKGEAKKITFTAAVQARSPRPFRFAGFKAAYRSARMEKTFARFDPCEIDSSQCDDPLDQPENGMALRTGTGFQYGAVPAKK</sequence>
<protein>
    <submittedName>
        <fullName evidence="1">Uncharacterized protein</fullName>
    </submittedName>
</protein>
<organism evidence="1">
    <name type="scientific">Coccolithus braarudii</name>
    <dbReference type="NCBI Taxonomy" id="221442"/>
    <lineage>
        <taxon>Eukaryota</taxon>
        <taxon>Haptista</taxon>
        <taxon>Haptophyta</taxon>
        <taxon>Prymnesiophyceae</taxon>
        <taxon>Coccolithales</taxon>
        <taxon>Coccolithaceae</taxon>
        <taxon>Coccolithus</taxon>
    </lineage>
</organism>
<accession>A0A7S0L6H1</accession>